<reference evidence="24" key="2">
    <citation type="submission" date="2025-09" db="UniProtKB">
        <authorList>
            <consortium name="Ensembl"/>
        </authorList>
    </citation>
    <scope>IDENTIFICATION</scope>
</reference>
<keyword evidence="15" id="KW-0175">Coiled coil</keyword>
<evidence type="ECO:0000256" key="4">
    <source>
        <dbReference type="ARBA" id="ARBA00022454"/>
    </source>
</evidence>
<dbReference type="AlphaFoldDB" id="A0A8C3Q0A7"/>
<evidence type="ECO:0000256" key="5">
    <source>
        <dbReference type="ARBA" id="ARBA00022473"/>
    </source>
</evidence>
<sequence>GAGPRRPSPSLPRAPNWGRPSPAHKGRSRSLALLAGTRWRRPGWARGGSRCGKRSCGVSCGRRSGRTRTRSGSNRLSPNILGRPGGEGPRPRFLLGGRKGGSVEGGGRFAQSTASFLNGVVTYNSLGHLSCTLCSAPVKSELLWQTHVLGKQHRERVAELKGAKQAASGSAAGASSQPVKRKTADAESTQLKKTKGTDDKPHTSTSGLPADFFDEAEQSKANKQFLKGPGPSLLSGDYDDDDDEEEEEQDQPNKSFVLHKTEIPPPTREVIPNSLPADFFDSKTPVVSHSGSIQKPETQEKVVERKENTAEALPEGFFDDPEVDAKVRKVDAPKDQMDKEWDEFQKAMRQVNTISEAIVAEDDEEGRLDRQIGEIDEQIECYRRVELLRNRQDLMKEKCKEAMRLRATQEKEDEDIGSEDEEELQDLLSQDWRVKGALL</sequence>
<evidence type="ECO:0000256" key="11">
    <source>
        <dbReference type="ARBA" id="ARBA00022771"/>
    </source>
</evidence>
<dbReference type="FunFam" id="3.30.160.60:FF:001398">
    <property type="entry name" value="zinc finger protein 830"/>
    <property type="match status" value="1"/>
</dbReference>
<keyword evidence="13" id="KW-0862">Zinc</keyword>
<dbReference type="GO" id="GO:0003676">
    <property type="term" value="F:nucleic acid binding"/>
    <property type="evidence" value="ECO:0007669"/>
    <property type="project" value="InterPro"/>
</dbReference>
<dbReference type="GO" id="GO:0033260">
    <property type="term" value="P:nuclear DNA replication"/>
    <property type="evidence" value="ECO:0007669"/>
    <property type="project" value="TreeGrafter"/>
</dbReference>
<dbReference type="GO" id="GO:0006397">
    <property type="term" value="P:mRNA processing"/>
    <property type="evidence" value="ECO:0007669"/>
    <property type="project" value="UniProtKB-KW"/>
</dbReference>
<dbReference type="GO" id="GO:0008270">
    <property type="term" value="F:zinc ion binding"/>
    <property type="evidence" value="ECO:0007669"/>
    <property type="project" value="UniProtKB-KW"/>
</dbReference>
<dbReference type="Ensembl" id="ENSCPIT00010015251.1">
    <property type="protein sequence ID" value="ENSCPIP00010012858.1"/>
    <property type="gene ID" value="ENSCPIG00010010106.1"/>
</dbReference>
<dbReference type="GO" id="GO:0005681">
    <property type="term" value="C:spliceosomal complex"/>
    <property type="evidence" value="ECO:0007669"/>
    <property type="project" value="UniProtKB-KW"/>
</dbReference>
<evidence type="ECO:0000313" key="24">
    <source>
        <dbReference type="Ensembl" id="ENSCPIP00010012858.1"/>
    </source>
</evidence>
<dbReference type="InterPro" id="IPR036236">
    <property type="entry name" value="Znf_C2H2_sf"/>
</dbReference>
<evidence type="ECO:0000256" key="16">
    <source>
        <dbReference type="ARBA" id="ARBA00023187"/>
    </source>
</evidence>
<organism evidence="24 25">
    <name type="scientific">Chrysolophus pictus</name>
    <name type="common">Golden pheasant</name>
    <name type="synonym">Phasianus pictus</name>
    <dbReference type="NCBI Taxonomy" id="9089"/>
    <lineage>
        <taxon>Eukaryota</taxon>
        <taxon>Metazoa</taxon>
        <taxon>Chordata</taxon>
        <taxon>Craniata</taxon>
        <taxon>Vertebrata</taxon>
        <taxon>Euteleostomi</taxon>
        <taxon>Archelosauria</taxon>
        <taxon>Archosauria</taxon>
        <taxon>Dinosauria</taxon>
        <taxon>Saurischia</taxon>
        <taxon>Theropoda</taxon>
        <taxon>Coelurosauria</taxon>
        <taxon>Aves</taxon>
        <taxon>Neognathae</taxon>
        <taxon>Galloanserae</taxon>
        <taxon>Galliformes</taxon>
        <taxon>Phasianidae</taxon>
        <taxon>Phasianinae</taxon>
        <taxon>Chrysolophus</taxon>
    </lineage>
</organism>
<evidence type="ECO:0000313" key="25">
    <source>
        <dbReference type="Proteomes" id="UP000694543"/>
    </source>
</evidence>
<evidence type="ECO:0000256" key="22">
    <source>
        <dbReference type="SAM" id="MobiDB-lite"/>
    </source>
</evidence>
<evidence type="ECO:0000259" key="23">
    <source>
        <dbReference type="Pfam" id="PF23406"/>
    </source>
</evidence>
<dbReference type="GO" id="GO:0016607">
    <property type="term" value="C:nuclear speck"/>
    <property type="evidence" value="ECO:0007669"/>
    <property type="project" value="UniProtKB-SubCell"/>
</dbReference>
<evidence type="ECO:0000256" key="18">
    <source>
        <dbReference type="ARBA" id="ARBA00023306"/>
    </source>
</evidence>
<accession>A0A8C3Q0A7</accession>
<evidence type="ECO:0000256" key="10">
    <source>
        <dbReference type="ARBA" id="ARBA00022728"/>
    </source>
</evidence>
<keyword evidence="8" id="KW-0507">mRNA processing</keyword>
<feature type="compositionally biased region" description="Pro residues" evidence="22">
    <location>
        <begin position="1"/>
        <end position="12"/>
    </location>
</feature>
<keyword evidence="14" id="KW-0007">Acetylation</keyword>
<comment type="function">
    <text evidence="20">May play a role in pre-mRNA splicing as component of the spliceosome. Acts as an important regulator of the cell cycle that participates in the maintenance of genome integrity. During cell cycle progression in embryonic fibroblast, prevents replication fork collapse, double-strand break formation and cell cycle checkpoint activation. Controls mitotic cell cycle progression and cell survival in rapidly proliferating intestinal epithelium and embryonic stem cells. During the embryo preimplantation, controls different aspects of M phase. During early oocyte growth, plays a role in oocyte survival by preventing chromosomal breaks formation, activation of TP63 and reduction of transcription.</text>
</comment>
<evidence type="ECO:0000256" key="13">
    <source>
        <dbReference type="ARBA" id="ARBA00022833"/>
    </source>
</evidence>
<feature type="compositionally biased region" description="Low complexity" evidence="22">
    <location>
        <begin position="163"/>
        <end position="177"/>
    </location>
</feature>
<feature type="region of interest" description="Disordered" evidence="22">
    <location>
        <begin position="44"/>
        <end position="91"/>
    </location>
</feature>
<feature type="region of interest" description="Disordered" evidence="22">
    <location>
        <begin position="159"/>
        <end position="322"/>
    </location>
</feature>
<dbReference type="InterPro" id="IPR059039">
    <property type="entry name" value="ZNF380_CC"/>
</dbReference>
<keyword evidence="7" id="KW-0132">Cell division</keyword>
<evidence type="ECO:0000256" key="20">
    <source>
        <dbReference type="ARBA" id="ARBA00059548"/>
    </source>
</evidence>
<feature type="compositionally biased region" description="Polar residues" evidence="22">
    <location>
        <begin position="285"/>
        <end position="296"/>
    </location>
</feature>
<keyword evidence="25" id="KW-1185">Reference proteome</keyword>
<feature type="compositionally biased region" description="Acidic residues" evidence="22">
    <location>
        <begin position="237"/>
        <end position="250"/>
    </location>
</feature>
<evidence type="ECO:0000256" key="14">
    <source>
        <dbReference type="ARBA" id="ARBA00022990"/>
    </source>
</evidence>
<evidence type="ECO:0000256" key="1">
    <source>
        <dbReference type="ARBA" id="ARBA00004286"/>
    </source>
</evidence>
<evidence type="ECO:0000256" key="21">
    <source>
        <dbReference type="ARBA" id="ARBA00066156"/>
    </source>
</evidence>
<keyword evidence="12" id="KW-0498">Mitosis</keyword>
<evidence type="ECO:0000256" key="19">
    <source>
        <dbReference type="ARBA" id="ARBA00030672"/>
    </source>
</evidence>
<keyword evidence="18" id="KW-0131">Cell cycle</keyword>
<dbReference type="InterPro" id="IPR040050">
    <property type="entry name" value="ZNF830-like"/>
</dbReference>
<evidence type="ECO:0000256" key="17">
    <source>
        <dbReference type="ARBA" id="ARBA00023242"/>
    </source>
</evidence>
<evidence type="ECO:0000256" key="7">
    <source>
        <dbReference type="ARBA" id="ARBA00022618"/>
    </source>
</evidence>
<evidence type="ECO:0000256" key="6">
    <source>
        <dbReference type="ARBA" id="ARBA00022553"/>
    </source>
</evidence>
<dbReference type="PANTHER" id="PTHR13278">
    <property type="entry name" value="ZINC FINGER PROTEIN 830"/>
    <property type="match status" value="1"/>
</dbReference>
<dbReference type="GO" id="GO:0033314">
    <property type="term" value="P:mitotic DNA replication checkpoint signaling"/>
    <property type="evidence" value="ECO:0007669"/>
    <property type="project" value="TreeGrafter"/>
</dbReference>
<dbReference type="Pfam" id="PF23406">
    <property type="entry name" value="ZNF380_CC"/>
    <property type="match status" value="1"/>
</dbReference>
<dbReference type="GO" id="GO:0044773">
    <property type="term" value="P:mitotic DNA damage checkpoint signaling"/>
    <property type="evidence" value="ECO:0007669"/>
    <property type="project" value="TreeGrafter"/>
</dbReference>
<proteinExistence type="predicted"/>
<keyword evidence="17" id="KW-0539">Nucleus</keyword>
<evidence type="ECO:0000256" key="12">
    <source>
        <dbReference type="ARBA" id="ARBA00022776"/>
    </source>
</evidence>
<keyword evidence="11" id="KW-0863">Zinc-finger</keyword>
<name>A0A8C3Q0A7_CHRPC</name>
<evidence type="ECO:0000256" key="8">
    <source>
        <dbReference type="ARBA" id="ARBA00022664"/>
    </source>
</evidence>
<evidence type="ECO:0000256" key="15">
    <source>
        <dbReference type="ARBA" id="ARBA00023054"/>
    </source>
</evidence>
<comment type="subcellular location">
    <subcellularLocation>
        <location evidence="1">Chromosome</location>
    </subcellularLocation>
    <subcellularLocation>
        <location evidence="2">Nucleus speckle</location>
    </subcellularLocation>
</comment>
<reference evidence="24" key="1">
    <citation type="submission" date="2025-08" db="UniProtKB">
        <authorList>
            <consortium name="Ensembl"/>
        </authorList>
    </citation>
    <scope>IDENTIFICATION</scope>
</reference>
<feature type="domain" description="ZNF380 coiled-coil" evidence="23">
    <location>
        <begin position="313"/>
        <end position="393"/>
    </location>
</feature>
<dbReference type="GO" id="GO:0008380">
    <property type="term" value="P:RNA splicing"/>
    <property type="evidence" value="ECO:0007669"/>
    <property type="project" value="UniProtKB-KW"/>
</dbReference>
<comment type="subunit">
    <text evidence="21">Component of the XAB2 complex, a multimeric protein complex composed of XAB2, PRPF19, AQR, ZNF830, ISY1, and PPIE; this complex binds preferentially to RNA. Interacts with XAB2. Identified in a pentameric intron-binding (IB) complex composed of AQR, XAB2, ISY1, ZNF830 and PPIE that is incorporated into the spliceosome as a preassembled complex. The IB complex does not contain PRPF19.</text>
</comment>
<dbReference type="Proteomes" id="UP000694543">
    <property type="component" value="Unplaced"/>
</dbReference>
<keyword evidence="16" id="KW-0508">mRNA splicing</keyword>
<dbReference type="Gene3D" id="3.30.160.60">
    <property type="entry name" value="Classic Zinc Finger"/>
    <property type="match status" value="1"/>
</dbReference>
<evidence type="ECO:0000256" key="2">
    <source>
        <dbReference type="ARBA" id="ARBA00004324"/>
    </source>
</evidence>
<keyword evidence="4" id="KW-0158">Chromosome</keyword>
<keyword evidence="10" id="KW-0747">Spliceosome</keyword>
<feature type="compositionally biased region" description="Basic and acidic residues" evidence="22">
    <location>
        <begin position="297"/>
        <end position="309"/>
    </location>
</feature>
<dbReference type="GO" id="GO:0051301">
    <property type="term" value="P:cell division"/>
    <property type="evidence" value="ECO:0007669"/>
    <property type="project" value="UniProtKB-KW"/>
</dbReference>
<dbReference type="PANTHER" id="PTHR13278:SF0">
    <property type="entry name" value="ZINC FINGER PROTEIN 830"/>
    <property type="match status" value="1"/>
</dbReference>
<dbReference type="SUPFAM" id="SSF57667">
    <property type="entry name" value="beta-beta-alpha zinc fingers"/>
    <property type="match status" value="1"/>
</dbReference>
<evidence type="ECO:0000256" key="9">
    <source>
        <dbReference type="ARBA" id="ARBA00022723"/>
    </source>
</evidence>
<keyword evidence="5" id="KW-0217">Developmental protein</keyword>
<keyword evidence="6" id="KW-0597">Phosphoprotein</keyword>
<feature type="region of interest" description="Disordered" evidence="22">
    <location>
        <begin position="1"/>
        <end position="29"/>
    </location>
</feature>
<protein>
    <recommendedName>
        <fullName evidence="3">Zinc finger protein 830</fullName>
    </recommendedName>
    <alternativeName>
        <fullName evidence="19">Coiled-coil domain-containing protein 16</fullName>
    </alternativeName>
</protein>
<keyword evidence="9" id="KW-0479">Metal-binding</keyword>
<dbReference type="GO" id="GO:0005694">
    <property type="term" value="C:chromosome"/>
    <property type="evidence" value="ECO:0007669"/>
    <property type="project" value="UniProtKB-SubCell"/>
</dbReference>
<evidence type="ECO:0000256" key="3">
    <source>
        <dbReference type="ARBA" id="ARBA00017358"/>
    </source>
</evidence>